<dbReference type="RefSeq" id="WP_007279600.1">
    <property type="nucleotide sequence ID" value="NZ_ABCK01000015.1"/>
</dbReference>
<evidence type="ECO:0000256" key="1">
    <source>
        <dbReference type="SAM" id="SignalP"/>
    </source>
</evidence>
<evidence type="ECO:0008006" key="4">
    <source>
        <dbReference type="Google" id="ProtNLM"/>
    </source>
</evidence>
<name>A6DP16_9BACT</name>
<dbReference type="EMBL" id="ABCK01000015">
    <property type="protein sequence ID" value="EDM26548.1"/>
    <property type="molecule type" value="Genomic_DNA"/>
</dbReference>
<evidence type="ECO:0000313" key="3">
    <source>
        <dbReference type="Proteomes" id="UP000004947"/>
    </source>
</evidence>
<evidence type="ECO:0000313" key="2">
    <source>
        <dbReference type="EMBL" id="EDM26548.1"/>
    </source>
</evidence>
<protein>
    <recommendedName>
        <fullName evidence="4">Outer membrane lipoprotein carrier protein LolA</fullName>
    </recommendedName>
</protein>
<feature type="signal peptide" evidence="1">
    <location>
        <begin position="1"/>
        <end position="20"/>
    </location>
</feature>
<feature type="chain" id="PRO_5002692417" description="Outer membrane lipoprotein carrier protein LolA" evidence="1">
    <location>
        <begin position="21"/>
        <end position="172"/>
    </location>
</feature>
<accession>A6DP16</accession>
<reference evidence="2 3" key="1">
    <citation type="journal article" date="2010" name="J. Bacteriol.">
        <title>Genome sequence of Lentisphaera araneosa HTCC2155T, the type species of the order Lentisphaerales in the phylum Lentisphaerae.</title>
        <authorList>
            <person name="Thrash J.C."/>
            <person name="Cho J.C."/>
            <person name="Vergin K.L."/>
            <person name="Morris R.M."/>
            <person name="Giovannoni S.J."/>
        </authorList>
    </citation>
    <scope>NUCLEOTIDE SEQUENCE [LARGE SCALE GENOMIC DNA]</scope>
    <source>
        <strain evidence="2 3">HTCC2155</strain>
    </source>
</reference>
<keyword evidence="3" id="KW-1185">Reference proteome</keyword>
<dbReference type="Proteomes" id="UP000004947">
    <property type="component" value="Unassembled WGS sequence"/>
</dbReference>
<sequence length="172" mass="20199">MNVLLLLKLFLLCFSISCFAEQQVIIELDVKQAKKIEVRYGDIGPRSTLLFYLFKEKKSILRIHIDKKKDKINLDSKIYFFDKMVTDEGMKKWVNNQHSCGVYPDVPKPIKTILMTKDNYTIKSIKTIGENKDVFKNVFIDHEIKLEFSVFTDKVNFKLNSFAVDTKVYEKQ</sequence>
<dbReference type="OrthoDB" id="3078573at2"/>
<gene>
    <name evidence="2" type="ORF">LNTAR_02032</name>
</gene>
<comment type="caution">
    <text evidence="2">The sequence shown here is derived from an EMBL/GenBank/DDBJ whole genome shotgun (WGS) entry which is preliminary data.</text>
</comment>
<keyword evidence="1" id="KW-0732">Signal</keyword>
<proteinExistence type="predicted"/>
<dbReference type="eggNOG" id="ENOG502ZMAT">
    <property type="taxonomic scope" value="Bacteria"/>
</dbReference>
<organism evidence="2 3">
    <name type="scientific">Lentisphaera araneosa HTCC2155</name>
    <dbReference type="NCBI Taxonomy" id="313628"/>
    <lineage>
        <taxon>Bacteria</taxon>
        <taxon>Pseudomonadati</taxon>
        <taxon>Lentisphaerota</taxon>
        <taxon>Lentisphaeria</taxon>
        <taxon>Lentisphaerales</taxon>
        <taxon>Lentisphaeraceae</taxon>
        <taxon>Lentisphaera</taxon>
    </lineage>
</organism>
<dbReference type="AlphaFoldDB" id="A6DP16"/>